<dbReference type="RefSeq" id="WP_407695592.1">
    <property type="nucleotide sequence ID" value="NZ_VUNM01000018.1"/>
</dbReference>
<comment type="caution">
    <text evidence="2">The sequence shown here is derived from an EMBL/GenBank/DDBJ whole genome shotgun (WGS) entry which is preliminary data.</text>
</comment>
<evidence type="ECO:0000313" key="2">
    <source>
        <dbReference type="EMBL" id="MST89519.1"/>
    </source>
</evidence>
<dbReference type="PROSITE" id="PS50943">
    <property type="entry name" value="HTH_CROC1"/>
    <property type="match status" value="1"/>
</dbReference>
<sequence length="59" mass="6566">MEAIRINAGKSREETAKLLGISVDRYNRIATGSSKMLAVEFIAIHKVFNIPYENIAVKS</sequence>
<dbReference type="AlphaFoldDB" id="A0A844FW14"/>
<dbReference type="Proteomes" id="UP000442619">
    <property type="component" value="Unassembled WGS sequence"/>
</dbReference>
<dbReference type="InterPro" id="IPR001387">
    <property type="entry name" value="Cro/C1-type_HTH"/>
</dbReference>
<protein>
    <submittedName>
        <fullName evidence="2">Helix-turn-helix transcriptional regulator</fullName>
    </submittedName>
</protein>
<dbReference type="SUPFAM" id="SSF47413">
    <property type="entry name" value="lambda repressor-like DNA-binding domains"/>
    <property type="match status" value="1"/>
</dbReference>
<keyword evidence="3" id="KW-1185">Reference proteome</keyword>
<dbReference type="InterPro" id="IPR010982">
    <property type="entry name" value="Lambda_DNA-bd_dom_sf"/>
</dbReference>
<dbReference type="Gene3D" id="1.10.260.40">
    <property type="entry name" value="lambda repressor-like DNA-binding domains"/>
    <property type="match status" value="1"/>
</dbReference>
<reference evidence="2 3" key="1">
    <citation type="submission" date="2019-08" db="EMBL/GenBank/DDBJ databases">
        <title>In-depth cultivation of the pig gut microbiome towards novel bacterial diversity and tailored functional studies.</title>
        <authorList>
            <person name="Wylensek D."/>
            <person name="Hitch T.C.A."/>
            <person name="Clavel T."/>
        </authorList>
    </citation>
    <scope>NUCLEOTIDE SEQUENCE [LARGE SCALE GENOMIC DNA]</scope>
    <source>
        <strain evidence="2 3">CA-Schmier-601-WT-3</strain>
    </source>
</reference>
<dbReference type="EMBL" id="VUNM01000018">
    <property type="protein sequence ID" value="MST89519.1"/>
    <property type="molecule type" value="Genomic_DNA"/>
</dbReference>
<evidence type="ECO:0000259" key="1">
    <source>
        <dbReference type="PROSITE" id="PS50943"/>
    </source>
</evidence>
<dbReference type="GO" id="GO:0003677">
    <property type="term" value="F:DNA binding"/>
    <property type="evidence" value="ECO:0007669"/>
    <property type="project" value="InterPro"/>
</dbReference>
<organism evidence="2 3">
    <name type="scientific">Sharpea porci</name>
    <dbReference type="NCBI Taxonomy" id="2652286"/>
    <lineage>
        <taxon>Bacteria</taxon>
        <taxon>Bacillati</taxon>
        <taxon>Bacillota</taxon>
        <taxon>Erysipelotrichia</taxon>
        <taxon>Erysipelotrichales</taxon>
        <taxon>Coprobacillaceae</taxon>
        <taxon>Sharpea</taxon>
    </lineage>
</organism>
<dbReference type="Pfam" id="PF01381">
    <property type="entry name" value="HTH_3"/>
    <property type="match status" value="1"/>
</dbReference>
<proteinExistence type="predicted"/>
<evidence type="ECO:0000313" key="3">
    <source>
        <dbReference type="Proteomes" id="UP000442619"/>
    </source>
</evidence>
<gene>
    <name evidence="2" type="ORF">FYJ79_08035</name>
</gene>
<accession>A0A844FW14</accession>
<feature type="domain" description="HTH cro/C1-type" evidence="1">
    <location>
        <begin position="1"/>
        <end position="55"/>
    </location>
</feature>
<name>A0A844FW14_9FIRM</name>